<dbReference type="CDD" id="cd06261">
    <property type="entry name" value="TM_PBP2"/>
    <property type="match status" value="1"/>
</dbReference>
<dbReference type="NCBIfam" id="TIGR01726">
    <property type="entry name" value="HEQRo_perm_3TM"/>
    <property type="match status" value="1"/>
</dbReference>
<dbReference type="InterPro" id="IPR035906">
    <property type="entry name" value="MetI-like_sf"/>
</dbReference>
<evidence type="ECO:0000256" key="5">
    <source>
        <dbReference type="ARBA" id="ARBA00022989"/>
    </source>
</evidence>
<evidence type="ECO:0000313" key="9">
    <source>
        <dbReference type="EMBL" id="MFC6315842.1"/>
    </source>
</evidence>
<dbReference type="Gene3D" id="1.10.3720.10">
    <property type="entry name" value="MetI-like"/>
    <property type="match status" value="1"/>
</dbReference>
<keyword evidence="2 7" id="KW-0813">Transport</keyword>
<evidence type="ECO:0000256" key="4">
    <source>
        <dbReference type="ARBA" id="ARBA00022692"/>
    </source>
</evidence>
<keyword evidence="3" id="KW-1003">Cell membrane</keyword>
<feature type="transmembrane region" description="Helical" evidence="7">
    <location>
        <begin position="186"/>
        <end position="204"/>
    </location>
</feature>
<feature type="transmembrane region" description="Helical" evidence="7">
    <location>
        <begin position="126"/>
        <end position="147"/>
    </location>
</feature>
<dbReference type="SUPFAM" id="SSF161098">
    <property type="entry name" value="MetI-like"/>
    <property type="match status" value="1"/>
</dbReference>
<name>A0ABW1UPF3_9LACO</name>
<feature type="transmembrane region" description="Helical" evidence="7">
    <location>
        <begin position="20"/>
        <end position="42"/>
    </location>
</feature>
<dbReference type="PROSITE" id="PS50928">
    <property type="entry name" value="ABC_TM1"/>
    <property type="match status" value="1"/>
</dbReference>
<gene>
    <name evidence="9" type="ORF">ACFQHW_09740</name>
</gene>
<organism evidence="9 10">
    <name type="scientific">Lapidilactobacillus achengensis</name>
    <dbReference type="NCBI Taxonomy" id="2486000"/>
    <lineage>
        <taxon>Bacteria</taxon>
        <taxon>Bacillati</taxon>
        <taxon>Bacillota</taxon>
        <taxon>Bacilli</taxon>
        <taxon>Lactobacillales</taxon>
        <taxon>Lactobacillaceae</taxon>
        <taxon>Lapidilactobacillus</taxon>
    </lineage>
</organism>
<comment type="subcellular location">
    <subcellularLocation>
        <location evidence="1 7">Cell membrane</location>
        <topology evidence="1 7">Multi-pass membrane protein</topology>
    </subcellularLocation>
</comment>
<evidence type="ECO:0000256" key="2">
    <source>
        <dbReference type="ARBA" id="ARBA00022448"/>
    </source>
</evidence>
<keyword evidence="5 7" id="KW-1133">Transmembrane helix</keyword>
<dbReference type="InterPro" id="IPR000515">
    <property type="entry name" value="MetI-like"/>
</dbReference>
<feature type="transmembrane region" description="Helical" evidence="7">
    <location>
        <begin position="159"/>
        <end position="180"/>
    </location>
</feature>
<dbReference type="PANTHER" id="PTHR30614:SF7">
    <property type="entry name" value="GLUTAMINE ABC TRANSPORTER PERMEASE PROTEIN GLNM-RELATED"/>
    <property type="match status" value="1"/>
</dbReference>
<accession>A0ABW1UPF3</accession>
<reference evidence="10" key="1">
    <citation type="journal article" date="2019" name="Int. J. Syst. Evol. Microbiol.">
        <title>The Global Catalogue of Microorganisms (GCM) 10K type strain sequencing project: providing services to taxonomists for standard genome sequencing and annotation.</title>
        <authorList>
            <consortium name="The Broad Institute Genomics Platform"/>
            <consortium name="The Broad Institute Genome Sequencing Center for Infectious Disease"/>
            <person name="Wu L."/>
            <person name="Ma J."/>
        </authorList>
    </citation>
    <scope>NUCLEOTIDE SEQUENCE [LARGE SCALE GENOMIC DNA]</scope>
    <source>
        <strain evidence="10">CCM 8897</strain>
    </source>
</reference>
<dbReference type="EMBL" id="JBHSSM010000022">
    <property type="protein sequence ID" value="MFC6315842.1"/>
    <property type="molecule type" value="Genomic_DNA"/>
</dbReference>
<evidence type="ECO:0000313" key="10">
    <source>
        <dbReference type="Proteomes" id="UP001596310"/>
    </source>
</evidence>
<keyword evidence="10" id="KW-1185">Reference proteome</keyword>
<dbReference type="Pfam" id="PF00528">
    <property type="entry name" value="BPD_transp_1"/>
    <property type="match status" value="1"/>
</dbReference>
<evidence type="ECO:0000256" key="7">
    <source>
        <dbReference type="RuleBase" id="RU363032"/>
    </source>
</evidence>
<proteinExistence type="inferred from homology"/>
<dbReference type="InterPro" id="IPR010065">
    <property type="entry name" value="AA_ABC_transptr_permease_3TM"/>
</dbReference>
<evidence type="ECO:0000256" key="6">
    <source>
        <dbReference type="ARBA" id="ARBA00023136"/>
    </source>
</evidence>
<sequence>MITILTDHWADLVAGLRITLSASLLALLGSLIIGVIFALFVISPLKPLRVIGNIYVEIFRNIPLLVVALFFYIVIPQFVVQIDGFTAGTIGLTIYTSAFIAETVRAGIESVDIGQMEAARSNGMTYLQAMGYIVLPQAIKIVIPPLGNQFVNLVKNSSVLAFLAGFDLMYQANLIVSSTLKTTDTYLAVGLLYLLMTMPLSYLMRYLEKRWAKQPAND</sequence>
<comment type="similarity">
    <text evidence="7">Belongs to the binding-protein-dependent transport system permease family.</text>
</comment>
<feature type="transmembrane region" description="Helical" evidence="7">
    <location>
        <begin position="54"/>
        <end position="75"/>
    </location>
</feature>
<evidence type="ECO:0000259" key="8">
    <source>
        <dbReference type="PROSITE" id="PS50928"/>
    </source>
</evidence>
<keyword evidence="6 7" id="KW-0472">Membrane</keyword>
<dbReference type="Proteomes" id="UP001596310">
    <property type="component" value="Unassembled WGS sequence"/>
</dbReference>
<protein>
    <submittedName>
        <fullName evidence="9">Amino acid ABC transporter permease</fullName>
    </submittedName>
</protein>
<feature type="domain" description="ABC transmembrane type-1" evidence="8">
    <location>
        <begin position="16"/>
        <end position="204"/>
    </location>
</feature>
<dbReference type="PANTHER" id="PTHR30614">
    <property type="entry name" value="MEMBRANE COMPONENT OF AMINO ACID ABC TRANSPORTER"/>
    <property type="match status" value="1"/>
</dbReference>
<dbReference type="InterPro" id="IPR043429">
    <property type="entry name" value="ArtM/GltK/GlnP/TcyL/YhdX-like"/>
</dbReference>
<dbReference type="RefSeq" id="WP_125599757.1">
    <property type="nucleotide sequence ID" value="NZ_JBHSSM010000022.1"/>
</dbReference>
<keyword evidence="4 7" id="KW-0812">Transmembrane</keyword>
<comment type="caution">
    <text evidence="9">The sequence shown here is derived from an EMBL/GenBank/DDBJ whole genome shotgun (WGS) entry which is preliminary data.</text>
</comment>
<evidence type="ECO:0000256" key="1">
    <source>
        <dbReference type="ARBA" id="ARBA00004651"/>
    </source>
</evidence>
<evidence type="ECO:0000256" key="3">
    <source>
        <dbReference type="ARBA" id="ARBA00022475"/>
    </source>
</evidence>